<gene>
    <name evidence="2" type="primary">LOC116294327</name>
</gene>
<name>A0A6P8HRM5_ACTTE</name>
<accession>A0A6P8HRM5</accession>
<protein>
    <submittedName>
        <fullName evidence="2">Uncharacterized protein LOC116294327</fullName>
    </submittedName>
</protein>
<dbReference type="RefSeq" id="XP_031557773.1">
    <property type="nucleotide sequence ID" value="XM_031701913.1"/>
</dbReference>
<dbReference type="Proteomes" id="UP000515163">
    <property type="component" value="Unplaced"/>
</dbReference>
<reference evidence="2" key="1">
    <citation type="submission" date="2025-08" db="UniProtKB">
        <authorList>
            <consortium name="RefSeq"/>
        </authorList>
    </citation>
    <scope>IDENTIFICATION</scope>
    <source>
        <tissue evidence="2">Tentacle</tissue>
    </source>
</reference>
<dbReference type="KEGG" id="aten:116294327"/>
<dbReference type="AlphaFoldDB" id="A0A6P8HRM5"/>
<dbReference type="InParanoid" id="A0A6P8HRM5"/>
<dbReference type="GeneID" id="116294327"/>
<proteinExistence type="predicted"/>
<organism evidence="1 2">
    <name type="scientific">Actinia tenebrosa</name>
    <name type="common">Australian red waratah sea anemone</name>
    <dbReference type="NCBI Taxonomy" id="6105"/>
    <lineage>
        <taxon>Eukaryota</taxon>
        <taxon>Metazoa</taxon>
        <taxon>Cnidaria</taxon>
        <taxon>Anthozoa</taxon>
        <taxon>Hexacorallia</taxon>
        <taxon>Actiniaria</taxon>
        <taxon>Actiniidae</taxon>
        <taxon>Actinia</taxon>
    </lineage>
</organism>
<keyword evidence="1" id="KW-1185">Reference proteome</keyword>
<evidence type="ECO:0000313" key="1">
    <source>
        <dbReference type="Proteomes" id="UP000515163"/>
    </source>
</evidence>
<evidence type="ECO:0000313" key="2">
    <source>
        <dbReference type="RefSeq" id="XP_031557773.1"/>
    </source>
</evidence>
<dbReference type="OrthoDB" id="5986202at2759"/>
<sequence length="502" mass="56826">MHMTICPKHRAEYGIRWRSCKINCTVPEEELALHKFGKAKGSDRVNSRHSAFILRKTKKLIAVGSPMCRRCNQYITSLVEDAPQGVCPTVTVKPPETLSEVKDSTDSDVSEGLTEQFSKLVVRAEHDETFLSPESSSMASSSDADQALKVEDPRDKLNEFLCSCNILPVEKAWSEWNEVSEKTKKRYTKKATEVVSSVLKTLYPNDTSSLWLALVASPDMNKALAIDDVPHSTKNYLEALAEAYNNAERWDTRRQILSIFSGVADFQTISRYLPGITKYRYTLANLRGKQYGVGAPVPHQTTTTRIRIDLKQLDHFLCFITSPHIIQDLPFGQRRLKLSSGQVVEVPNVIRTLIPQRIVRQYLQYCQETGFKAFSERTMLRVLSECSASVRASLQGLNYFAAEGAQAFDDLVTLVHHICELGPGKEWESRVVESLKASKIYLKGDFKTHLSETSTVADHCIIRSLSDPTDKDFQQKCKYHQHDELCSQCEGLKSILLIRYYK</sequence>